<accession>A0A2D3V6N9</accession>
<protein>
    <submittedName>
        <fullName evidence="2">Uncharacterized protein</fullName>
    </submittedName>
</protein>
<feature type="region of interest" description="Disordered" evidence="1">
    <location>
        <begin position="1"/>
        <end position="60"/>
    </location>
</feature>
<sequence>MAENKVAPDLSVPEVAPAPEPTTAAADETAAPIATTTTATEPAAAKPAEPVAPKKQKTSPMDIVKKLLAKFKKEKKAQPVAA</sequence>
<dbReference type="RefSeq" id="XP_023630367.1">
    <property type="nucleotide sequence ID" value="XM_023774599.1"/>
</dbReference>
<dbReference type="AlphaFoldDB" id="A0A2D3V6N9"/>
<dbReference type="Proteomes" id="UP000225277">
    <property type="component" value="Unassembled WGS sequence"/>
</dbReference>
<organism evidence="2 3">
    <name type="scientific">Ramularia collo-cygni</name>
    <dbReference type="NCBI Taxonomy" id="112498"/>
    <lineage>
        <taxon>Eukaryota</taxon>
        <taxon>Fungi</taxon>
        <taxon>Dikarya</taxon>
        <taxon>Ascomycota</taxon>
        <taxon>Pezizomycotina</taxon>
        <taxon>Dothideomycetes</taxon>
        <taxon>Dothideomycetidae</taxon>
        <taxon>Mycosphaerellales</taxon>
        <taxon>Mycosphaerellaceae</taxon>
        <taxon>Ramularia</taxon>
    </lineage>
</organism>
<name>A0A2D3V6N9_9PEZI</name>
<gene>
    <name evidence="2" type="ORF">RCC_09357</name>
</gene>
<dbReference type="GeneID" id="35604428"/>
<dbReference type="EMBL" id="FJUY01000017">
    <property type="protein sequence ID" value="CZT23643.1"/>
    <property type="molecule type" value="Genomic_DNA"/>
</dbReference>
<reference evidence="2 3" key="1">
    <citation type="submission" date="2016-03" db="EMBL/GenBank/DDBJ databases">
        <authorList>
            <person name="Ploux O."/>
        </authorList>
    </citation>
    <scope>NUCLEOTIDE SEQUENCE [LARGE SCALE GENOMIC DNA]</scope>
    <source>
        <strain evidence="2 3">URUG2</strain>
    </source>
</reference>
<evidence type="ECO:0000256" key="1">
    <source>
        <dbReference type="SAM" id="MobiDB-lite"/>
    </source>
</evidence>
<evidence type="ECO:0000313" key="2">
    <source>
        <dbReference type="EMBL" id="CZT23643.1"/>
    </source>
</evidence>
<proteinExistence type="predicted"/>
<keyword evidence="3" id="KW-1185">Reference proteome</keyword>
<evidence type="ECO:0000313" key="3">
    <source>
        <dbReference type="Proteomes" id="UP000225277"/>
    </source>
</evidence>
<feature type="compositionally biased region" description="Low complexity" evidence="1">
    <location>
        <begin position="12"/>
        <end position="53"/>
    </location>
</feature>